<dbReference type="EMBL" id="ASPP01038854">
    <property type="protein sequence ID" value="ETO01235.1"/>
    <property type="molecule type" value="Genomic_DNA"/>
</dbReference>
<proteinExistence type="predicted"/>
<sequence>NITVRGDIEDAVITTINNGLPFVKKDKDWRRTKKEIEEMQALRNLEIKRKLEEDIRAWTVPMEYRIRTKHICDNYKKDKKVNKYYKQIIKKNILLDEKKNRVCK</sequence>
<gene>
    <name evidence="1" type="ORF">RFI_36205</name>
</gene>
<dbReference type="AlphaFoldDB" id="X6LKH7"/>
<organism evidence="1 2">
    <name type="scientific">Reticulomyxa filosa</name>
    <dbReference type="NCBI Taxonomy" id="46433"/>
    <lineage>
        <taxon>Eukaryota</taxon>
        <taxon>Sar</taxon>
        <taxon>Rhizaria</taxon>
        <taxon>Retaria</taxon>
        <taxon>Foraminifera</taxon>
        <taxon>Monothalamids</taxon>
        <taxon>Reticulomyxidae</taxon>
        <taxon>Reticulomyxa</taxon>
    </lineage>
</organism>
<dbReference type="Proteomes" id="UP000023152">
    <property type="component" value="Unassembled WGS sequence"/>
</dbReference>
<accession>X6LKH7</accession>
<evidence type="ECO:0000313" key="1">
    <source>
        <dbReference type="EMBL" id="ETO01235.1"/>
    </source>
</evidence>
<evidence type="ECO:0000313" key="2">
    <source>
        <dbReference type="Proteomes" id="UP000023152"/>
    </source>
</evidence>
<name>X6LKH7_RETFI</name>
<reference evidence="1 2" key="1">
    <citation type="journal article" date="2013" name="Curr. Biol.">
        <title>The Genome of the Foraminiferan Reticulomyxa filosa.</title>
        <authorList>
            <person name="Glockner G."/>
            <person name="Hulsmann N."/>
            <person name="Schleicher M."/>
            <person name="Noegel A.A."/>
            <person name="Eichinger L."/>
            <person name="Gallinger C."/>
            <person name="Pawlowski J."/>
            <person name="Sierra R."/>
            <person name="Euteneuer U."/>
            <person name="Pillet L."/>
            <person name="Moustafa A."/>
            <person name="Platzer M."/>
            <person name="Groth M."/>
            <person name="Szafranski K."/>
            <person name="Schliwa M."/>
        </authorList>
    </citation>
    <scope>NUCLEOTIDE SEQUENCE [LARGE SCALE GENOMIC DNA]</scope>
</reference>
<comment type="caution">
    <text evidence="1">The sequence shown here is derived from an EMBL/GenBank/DDBJ whole genome shotgun (WGS) entry which is preliminary data.</text>
</comment>
<protein>
    <submittedName>
        <fullName evidence="1">Uncharacterized protein</fullName>
    </submittedName>
</protein>
<feature type="non-terminal residue" evidence="1">
    <location>
        <position position="1"/>
    </location>
</feature>
<feature type="non-terminal residue" evidence="1">
    <location>
        <position position="104"/>
    </location>
</feature>
<keyword evidence="2" id="KW-1185">Reference proteome</keyword>